<keyword evidence="10" id="KW-1185">Reference proteome</keyword>
<dbReference type="GO" id="GO:0015031">
    <property type="term" value="P:protein transport"/>
    <property type="evidence" value="ECO:0007669"/>
    <property type="project" value="UniProtKB-KW"/>
</dbReference>
<evidence type="ECO:0000256" key="6">
    <source>
        <dbReference type="ARBA" id="ARBA00022927"/>
    </source>
</evidence>
<evidence type="ECO:0000256" key="7">
    <source>
        <dbReference type="ARBA" id="ARBA00023225"/>
    </source>
</evidence>
<comment type="function">
    <text evidence="1">Needed for flagellar regrowth and assembly.</text>
</comment>
<dbReference type="PANTHER" id="PTHR34982:SF1">
    <property type="entry name" value="FLAGELLAR ASSEMBLY PROTEIN FLIH"/>
    <property type="match status" value="1"/>
</dbReference>
<dbReference type="InterPro" id="IPR051472">
    <property type="entry name" value="T3SS_Stator/FliH"/>
</dbReference>
<protein>
    <recommendedName>
        <fullName evidence="3">Flagellar assembly protein FliH</fullName>
    </recommendedName>
</protein>
<dbReference type="GO" id="GO:0005829">
    <property type="term" value="C:cytosol"/>
    <property type="evidence" value="ECO:0007669"/>
    <property type="project" value="TreeGrafter"/>
</dbReference>
<keyword evidence="4" id="KW-0813">Transport</keyword>
<dbReference type="Pfam" id="PF02108">
    <property type="entry name" value="FliH"/>
    <property type="match status" value="1"/>
</dbReference>
<proteinExistence type="inferred from homology"/>
<sequence length="225" mass="25295">MFSVIQLKNGTLENKPSGNLLKKSDYRTYMDHKRLAAYSKQQVKKRHKSADARMAEQEEKGYQAGLKAGKAESRQQLLALNLKSIEYIKTFERQACEIIQDVLQRILGQIDQSTLIQSLVGTAIKAVETEQQIKVIVSSNDVKAVKARVEHWQEQYPNIERIDVIADSKIPVRSCRLETPVGVVDAGLQTQLNALHKSLGAVFGSLEGQQENENKSIENRELSYG</sequence>
<dbReference type="AlphaFoldDB" id="A0AAE9YVX2"/>
<keyword evidence="5" id="KW-1005">Bacterial flagellum biogenesis</keyword>
<evidence type="ECO:0000313" key="9">
    <source>
        <dbReference type="EMBL" id="WDE02246.1"/>
    </source>
</evidence>
<comment type="similarity">
    <text evidence="2">Belongs to the FliH family.</text>
</comment>
<organism evidence="9 10">
    <name type="scientific">Thalassomonas actiniarum</name>
    <dbReference type="NCBI Taxonomy" id="485447"/>
    <lineage>
        <taxon>Bacteria</taxon>
        <taxon>Pseudomonadati</taxon>
        <taxon>Pseudomonadota</taxon>
        <taxon>Gammaproteobacteria</taxon>
        <taxon>Alteromonadales</taxon>
        <taxon>Colwelliaceae</taxon>
        <taxon>Thalassomonas</taxon>
    </lineage>
</organism>
<dbReference type="PANTHER" id="PTHR34982">
    <property type="entry name" value="YOP PROTEINS TRANSLOCATION PROTEIN L"/>
    <property type="match status" value="1"/>
</dbReference>
<evidence type="ECO:0000256" key="4">
    <source>
        <dbReference type="ARBA" id="ARBA00022448"/>
    </source>
</evidence>
<dbReference type="EMBL" id="CP059736">
    <property type="protein sequence ID" value="WDE02246.1"/>
    <property type="molecule type" value="Genomic_DNA"/>
</dbReference>
<evidence type="ECO:0000313" key="10">
    <source>
        <dbReference type="Proteomes" id="UP000032568"/>
    </source>
</evidence>
<dbReference type="InterPro" id="IPR018035">
    <property type="entry name" value="Flagellar_FliH/T3SS_HrpE"/>
</dbReference>
<reference evidence="9 10" key="2">
    <citation type="journal article" date="2022" name="Mar. Drugs">
        <title>Bioassay-Guided Fractionation Leads to the Detection of Cholic Acid Generated by the Rare Thalassomonas sp.</title>
        <authorList>
            <person name="Pheiffer F."/>
            <person name="Schneider Y.K."/>
            <person name="Hansen E.H."/>
            <person name="Andersen J.H."/>
            <person name="Isaksson J."/>
            <person name="Busche T."/>
            <person name="R C."/>
            <person name="Kalinowski J."/>
            <person name="Zyl L.V."/>
            <person name="Trindade M."/>
        </authorList>
    </citation>
    <scope>NUCLEOTIDE SEQUENCE [LARGE SCALE GENOMIC DNA]</scope>
    <source>
        <strain evidence="9 10">A5K-106</strain>
    </source>
</reference>
<keyword evidence="6" id="KW-0653">Protein transport</keyword>
<dbReference type="Proteomes" id="UP000032568">
    <property type="component" value="Chromosome pTact"/>
</dbReference>
<accession>A0AAE9YVX2</accession>
<keyword evidence="7" id="KW-1006">Bacterial flagellum protein export</keyword>
<gene>
    <name evidence="9" type="ORF">SG35_031310</name>
</gene>
<name>A0AAE9YVX2_9GAMM</name>
<evidence type="ECO:0000256" key="5">
    <source>
        <dbReference type="ARBA" id="ARBA00022795"/>
    </source>
</evidence>
<evidence type="ECO:0000259" key="8">
    <source>
        <dbReference type="Pfam" id="PF02108"/>
    </source>
</evidence>
<dbReference type="GO" id="GO:0044781">
    <property type="term" value="P:bacterial-type flagellum organization"/>
    <property type="evidence" value="ECO:0007669"/>
    <property type="project" value="UniProtKB-KW"/>
</dbReference>
<feature type="domain" description="Flagellar assembly protein FliH/Type III secretion system HrpE" evidence="8">
    <location>
        <begin position="95"/>
        <end position="194"/>
    </location>
</feature>
<dbReference type="RefSeq" id="WP_044831094.1">
    <property type="nucleotide sequence ID" value="NZ_CP059736.1"/>
</dbReference>
<dbReference type="KEGG" id="tact:SG35_031310"/>
<evidence type="ECO:0000256" key="1">
    <source>
        <dbReference type="ARBA" id="ARBA00003041"/>
    </source>
</evidence>
<evidence type="ECO:0000256" key="2">
    <source>
        <dbReference type="ARBA" id="ARBA00006602"/>
    </source>
</evidence>
<reference evidence="9 10" key="1">
    <citation type="journal article" date="2015" name="Genome Announc.">
        <title>Draft Genome Sequences of Marine Isolates of Thalassomonas viridans and Thalassomonas actiniarum.</title>
        <authorList>
            <person name="Olonade I."/>
            <person name="van Zyl L.J."/>
            <person name="Trindade M."/>
        </authorList>
    </citation>
    <scope>NUCLEOTIDE SEQUENCE [LARGE SCALE GENOMIC DNA]</scope>
    <source>
        <strain evidence="9 10">A5K-106</strain>
    </source>
</reference>
<evidence type="ECO:0000256" key="3">
    <source>
        <dbReference type="ARBA" id="ARBA00016507"/>
    </source>
</evidence>